<sequence>MAPVTNLLADMLVNGDIAQLFGYVNDVLQSIIVIFGAAVVLYNIPRLSRGAVPRAFSSLVGLVVLVYLTELLVSRAVAPESAEFLLRVGWVGVAMVPAAQFHLSDALLTTTGKISRRRHVMVILGFLTGAAFALLGLFGDWVVGPPLATAPTPRLTSGVAFPFFAAYFWGVALASVYNVWRARQRCLTTTTRRRMTTTLFAILAAPLAVFPYTLLIGDPTADLPLFLWPVLIIGNFAVSILFGVLTSQLVYFGSTLPDRVVRVRLYKYMARVPMAATIVLLVFVLVNRAPPLLGLHKEVVLGFSVVATVMIVEWIIHHYKKIFERAFQLDDDPDVRRIQALSERLLTTSEMKQFLESVLAATCEAVRTPTAFVAGLTPNGPKLEAVVGPLEDLPSDDLQRFSFPIHGENGTTPSDHPADNFFVWGNYWIQPLYNERSDLLLGILGMRARAPQPDLTPDELRLLSRLRTQAAAALEDRILQQEVFAAVEGILPEIIALQERRSAAAFGGLPALTAPTPPSPDGLLQDPEFSNMVRDALNHYWGGPKLTESPLLQLEVVQRELEEHGNNPVSALRAILTEAIEQQKPDGQRSLTTTEWILYNILDLKFVQGRRVRDVARRLAMSESDLYRKQRVAIENVARTIATMERATLDESEHPFDSIVAPHVQTIPG</sequence>
<evidence type="ECO:0000313" key="2">
    <source>
        <dbReference type="EMBL" id="CUS01948.2"/>
    </source>
</evidence>
<feature type="transmembrane region" description="Helical" evidence="1">
    <location>
        <begin position="159"/>
        <end position="180"/>
    </location>
</feature>
<keyword evidence="1" id="KW-0472">Membrane</keyword>
<feature type="transmembrane region" description="Helical" evidence="1">
    <location>
        <begin position="196"/>
        <end position="214"/>
    </location>
</feature>
<dbReference type="AlphaFoldDB" id="A0A160SZW1"/>
<dbReference type="RefSeq" id="WP_095041618.1">
    <property type="nucleotide sequence ID" value="NZ_LN890655.1"/>
</dbReference>
<name>A0A160SZW1_9CHLR</name>
<feature type="transmembrane region" description="Helical" evidence="1">
    <location>
        <begin position="120"/>
        <end position="139"/>
    </location>
</feature>
<protein>
    <recommendedName>
        <fullName evidence="4">Histidine kinase N-terminal 7TM region domain-containing protein</fullName>
    </recommendedName>
</protein>
<keyword evidence="3" id="KW-1185">Reference proteome</keyword>
<feature type="transmembrane region" description="Helical" evidence="1">
    <location>
        <begin position="226"/>
        <end position="247"/>
    </location>
</feature>
<dbReference type="SUPFAM" id="SSF55781">
    <property type="entry name" value="GAF domain-like"/>
    <property type="match status" value="1"/>
</dbReference>
<accession>A0A160SZW1</accession>
<dbReference type="KEGG" id="pbf:CFX0092_A0067"/>
<evidence type="ECO:0008006" key="4">
    <source>
        <dbReference type="Google" id="ProtNLM"/>
    </source>
</evidence>
<keyword evidence="1" id="KW-0812">Transmembrane</keyword>
<keyword evidence="1" id="KW-1133">Transmembrane helix</keyword>
<feature type="transmembrane region" description="Helical" evidence="1">
    <location>
        <begin position="299"/>
        <end position="316"/>
    </location>
</feature>
<proteinExistence type="predicted"/>
<feature type="transmembrane region" description="Helical" evidence="1">
    <location>
        <begin position="84"/>
        <end position="108"/>
    </location>
</feature>
<evidence type="ECO:0000313" key="3">
    <source>
        <dbReference type="Proteomes" id="UP000215027"/>
    </source>
</evidence>
<feature type="transmembrane region" description="Helical" evidence="1">
    <location>
        <begin position="56"/>
        <end position="78"/>
    </location>
</feature>
<evidence type="ECO:0000256" key="1">
    <source>
        <dbReference type="SAM" id="Phobius"/>
    </source>
</evidence>
<dbReference type="Proteomes" id="UP000215027">
    <property type="component" value="Chromosome I"/>
</dbReference>
<gene>
    <name evidence="2" type="ORF">CFX0092_A0067</name>
</gene>
<feature type="transmembrane region" description="Helical" evidence="1">
    <location>
        <begin position="268"/>
        <end position="287"/>
    </location>
</feature>
<organism evidence="2 3">
    <name type="scientific">Candidatus Promineifilum breve</name>
    <dbReference type="NCBI Taxonomy" id="1806508"/>
    <lineage>
        <taxon>Bacteria</taxon>
        <taxon>Bacillati</taxon>
        <taxon>Chloroflexota</taxon>
        <taxon>Ardenticatenia</taxon>
        <taxon>Candidatus Promineifilales</taxon>
        <taxon>Candidatus Promineifilaceae</taxon>
        <taxon>Candidatus Promineifilum</taxon>
    </lineage>
</organism>
<feature type="transmembrane region" description="Helical" evidence="1">
    <location>
        <begin position="20"/>
        <end position="44"/>
    </location>
</feature>
<dbReference type="OrthoDB" id="144042at2"/>
<dbReference type="EMBL" id="LN890655">
    <property type="protein sequence ID" value="CUS01948.2"/>
    <property type="molecule type" value="Genomic_DNA"/>
</dbReference>
<reference evidence="2" key="1">
    <citation type="submission" date="2016-01" db="EMBL/GenBank/DDBJ databases">
        <authorList>
            <person name="Mcilroy J.S."/>
            <person name="Karst M S."/>
            <person name="Albertsen M."/>
        </authorList>
    </citation>
    <scope>NUCLEOTIDE SEQUENCE</scope>
    <source>
        <strain evidence="2">Cfx-K</strain>
    </source>
</reference>